<feature type="compositionally biased region" description="Low complexity" evidence="1">
    <location>
        <begin position="80"/>
        <end position="103"/>
    </location>
</feature>
<dbReference type="AlphaFoldDB" id="A0A9Q6HQY6"/>
<feature type="compositionally biased region" description="Low complexity" evidence="1">
    <location>
        <begin position="20"/>
        <end position="65"/>
    </location>
</feature>
<accession>A0A9Q6HQY6</accession>
<proteinExistence type="predicted"/>
<dbReference type="Gene3D" id="3.20.20.190">
    <property type="entry name" value="Phosphatidylinositol (PI) phosphodiesterase"/>
    <property type="match status" value="1"/>
</dbReference>
<evidence type="ECO:0000313" key="4">
    <source>
        <dbReference type="Proteomes" id="UP000241960"/>
    </source>
</evidence>
<dbReference type="PROSITE" id="PS51704">
    <property type="entry name" value="GP_PDE"/>
    <property type="match status" value="1"/>
</dbReference>
<feature type="compositionally biased region" description="Polar residues" evidence="1">
    <location>
        <begin position="9"/>
        <end position="19"/>
    </location>
</feature>
<evidence type="ECO:0000313" key="3">
    <source>
        <dbReference type="EMBL" id="PTI77406.1"/>
    </source>
</evidence>
<feature type="region of interest" description="Disordered" evidence="1">
    <location>
        <begin position="1"/>
        <end position="117"/>
    </location>
</feature>
<reference evidence="3 4" key="1">
    <citation type="journal article" date="2016" name="Front. Microbiol.">
        <title>Comprehensive Phylogenetic Analysis of Bovine Non-aureus Staphylococci Species Based on Whole-Genome Sequencing.</title>
        <authorList>
            <person name="Naushad S."/>
            <person name="Barkema H.W."/>
            <person name="Luby C."/>
            <person name="Condas L.A."/>
            <person name="Nobrega D.B."/>
            <person name="Carson D.A."/>
            <person name="De Buck J."/>
        </authorList>
    </citation>
    <scope>NUCLEOTIDE SEQUENCE [LARGE SCALE GENOMIC DNA]</scope>
    <source>
        <strain evidence="3 4">SNUC 1231</strain>
    </source>
</reference>
<sequence>MAKADENNDASQVQTKPVAQQQDTQKQDQVNTQEQTQNTTETKEQAQAQDSPQSQSSKNEQSSEASQDDTTKELEPTASQTQPQDTTTNQTQQTEHTNNENTTSSAKTVNEADDKRADTKEIHNLNGEKYATIAHRGASGYAPEHTFPAYDKSHNEIGASYIEIDLQMTKDGKLVAMHDETVDRTTNGTGRVDSYTLKELKKLDAGSKFNEQNPDYADEAYKGAKVPTLDQIIDRYGANANYYIETKSPDVYPGMEEKLLDTLDKHNLLTNDALNNGHVIVQSFSQDSIEKMNNLNPDVPLVRLLNKGELPNLSEQDLEYIKKFAIGVGPHYTDLTKDNVKNLKELGFLVHPYTVNTKADMERLNSYGVDGVFTNYADIYKQVVEDSK</sequence>
<dbReference type="InterPro" id="IPR017946">
    <property type="entry name" value="PLC-like_Pdiesterase_TIM-brl"/>
</dbReference>
<evidence type="ECO:0000256" key="1">
    <source>
        <dbReference type="SAM" id="MobiDB-lite"/>
    </source>
</evidence>
<dbReference type="Pfam" id="PF03009">
    <property type="entry name" value="GDPD"/>
    <property type="match status" value="1"/>
</dbReference>
<comment type="caution">
    <text evidence="3">The sequence shown here is derived from an EMBL/GenBank/DDBJ whole genome shotgun (WGS) entry which is preliminary data.</text>
</comment>
<feature type="domain" description="GP-PDE" evidence="2">
    <location>
        <begin position="130"/>
        <end position="384"/>
    </location>
</feature>
<dbReference type="CDD" id="cd08601">
    <property type="entry name" value="GDPD_SaGlpQ_like"/>
    <property type="match status" value="1"/>
</dbReference>
<dbReference type="GO" id="GO:0008081">
    <property type="term" value="F:phosphoric diester hydrolase activity"/>
    <property type="evidence" value="ECO:0007669"/>
    <property type="project" value="InterPro"/>
</dbReference>
<dbReference type="PANTHER" id="PTHR46211:SF7">
    <property type="entry name" value="GLYCEROPHOSPHODIESTER PHOSPHODIESTERASE"/>
    <property type="match status" value="1"/>
</dbReference>
<evidence type="ECO:0000259" key="2">
    <source>
        <dbReference type="PROSITE" id="PS51704"/>
    </source>
</evidence>
<dbReference type="Proteomes" id="UP000241960">
    <property type="component" value="Unassembled WGS sequence"/>
</dbReference>
<dbReference type="SUPFAM" id="SSF51695">
    <property type="entry name" value="PLC-like phosphodiesterases"/>
    <property type="match status" value="1"/>
</dbReference>
<name>A0A9Q6HQY6_9STAP</name>
<dbReference type="InterPro" id="IPR030395">
    <property type="entry name" value="GP_PDE_dom"/>
</dbReference>
<protein>
    <submittedName>
        <fullName evidence="3">Glycerophosphodiester phosphodiesterase</fullName>
    </submittedName>
</protein>
<dbReference type="EMBL" id="PZFQ01000003">
    <property type="protein sequence ID" value="PTI77406.1"/>
    <property type="molecule type" value="Genomic_DNA"/>
</dbReference>
<dbReference type="PANTHER" id="PTHR46211">
    <property type="entry name" value="GLYCEROPHOSPHORYL DIESTER PHOSPHODIESTERASE"/>
    <property type="match status" value="1"/>
</dbReference>
<gene>
    <name evidence="3" type="ORF">BU058_01205</name>
</gene>
<organism evidence="3 4">
    <name type="scientific">Staphylococcus succinus</name>
    <dbReference type="NCBI Taxonomy" id="61015"/>
    <lineage>
        <taxon>Bacteria</taxon>
        <taxon>Bacillati</taxon>
        <taxon>Bacillota</taxon>
        <taxon>Bacilli</taxon>
        <taxon>Bacillales</taxon>
        <taxon>Staphylococcaceae</taxon>
        <taxon>Staphylococcus</taxon>
    </lineage>
</organism>
<dbReference type="GO" id="GO:0006629">
    <property type="term" value="P:lipid metabolic process"/>
    <property type="evidence" value="ECO:0007669"/>
    <property type="project" value="InterPro"/>
</dbReference>